<dbReference type="InterPro" id="IPR000524">
    <property type="entry name" value="Tscrpt_reg_HTH_GntR"/>
</dbReference>
<dbReference type="InterPro" id="IPR011663">
    <property type="entry name" value="UTRA"/>
</dbReference>
<dbReference type="Proteomes" id="UP001461163">
    <property type="component" value="Unassembled WGS sequence"/>
</dbReference>
<gene>
    <name evidence="6" type="primary">hutC</name>
    <name evidence="6" type="ORF">WNY77_20275</name>
</gene>
<keyword evidence="7" id="KW-1185">Reference proteome</keyword>
<feature type="domain" description="HTH gntR-type" evidence="5">
    <location>
        <begin position="2"/>
        <end position="70"/>
    </location>
</feature>
<dbReference type="InterPro" id="IPR036390">
    <property type="entry name" value="WH_DNA-bd_sf"/>
</dbReference>
<evidence type="ECO:0000259" key="5">
    <source>
        <dbReference type="PROSITE" id="PS50949"/>
    </source>
</evidence>
<proteinExistence type="predicted"/>
<comment type="caution">
    <text evidence="6">The sequence shown here is derived from an EMBL/GenBank/DDBJ whole genome shotgun (WGS) entry which is preliminary data.</text>
</comment>
<dbReference type="Pfam" id="PF07702">
    <property type="entry name" value="UTRA"/>
    <property type="match status" value="1"/>
</dbReference>
<dbReference type="PROSITE" id="PS50949">
    <property type="entry name" value="HTH_GNTR"/>
    <property type="match status" value="1"/>
</dbReference>
<dbReference type="SUPFAM" id="SSF64288">
    <property type="entry name" value="Chorismate lyase-like"/>
    <property type="match status" value="1"/>
</dbReference>
<dbReference type="PANTHER" id="PTHR44846:SF16">
    <property type="entry name" value="TRANSCRIPTIONAL REGULATOR PHNF-RELATED"/>
    <property type="match status" value="1"/>
</dbReference>
<dbReference type="PRINTS" id="PR00035">
    <property type="entry name" value="HTHGNTR"/>
</dbReference>
<keyword evidence="3" id="KW-0804">Transcription</keyword>
<evidence type="ECO:0000256" key="3">
    <source>
        <dbReference type="ARBA" id="ARBA00023163"/>
    </source>
</evidence>
<evidence type="ECO:0000256" key="4">
    <source>
        <dbReference type="NCBIfam" id="TIGR02018"/>
    </source>
</evidence>
<dbReference type="PANTHER" id="PTHR44846">
    <property type="entry name" value="MANNOSYL-D-GLYCERATE TRANSPORT/METABOLISM SYSTEM REPRESSOR MNGR-RELATED"/>
    <property type="match status" value="1"/>
</dbReference>
<keyword evidence="2" id="KW-0238">DNA-binding</keyword>
<dbReference type="CDD" id="cd07377">
    <property type="entry name" value="WHTH_GntR"/>
    <property type="match status" value="1"/>
</dbReference>
<dbReference type="Gene3D" id="1.10.10.10">
    <property type="entry name" value="Winged helix-like DNA-binding domain superfamily/Winged helix DNA-binding domain"/>
    <property type="match status" value="1"/>
</dbReference>
<evidence type="ECO:0000256" key="2">
    <source>
        <dbReference type="ARBA" id="ARBA00023125"/>
    </source>
</evidence>
<evidence type="ECO:0000256" key="1">
    <source>
        <dbReference type="ARBA" id="ARBA00023015"/>
    </source>
</evidence>
<dbReference type="InterPro" id="IPR036388">
    <property type="entry name" value="WH-like_DNA-bd_sf"/>
</dbReference>
<dbReference type="Gene3D" id="3.40.1410.10">
    <property type="entry name" value="Chorismate lyase-like"/>
    <property type="match status" value="1"/>
</dbReference>
<dbReference type="RefSeq" id="WP_006991340.1">
    <property type="nucleotide sequence ID" value="NZ_JBBMQS010000017.1"/>
</dbReference>
<organism evidence="6 7">
    <name type="scientific">Paraglaciecola mesophila</name>
    <dbReference type="NCBI Taxonomy" id="197222"/>
    <lineage>
        <taxon>Bacteria</taxon>
        <taxon>Pseudomonadati</taxon>
        <taxon>Pseudomonadota</taxon>
        <taxon>Gammaproteobacteria</taxon>
        <taxon>Alteromonadales</taxon>
        <taxon>Alteromonadaceae</taxon>
        <taxon>Paraglaciecola</taxon>
    </lineage>
</organism>
<dbReference type="SMART" id="SM00345">
    <property type="entry name" value="HTH_GNTR"/>
    <property type="match status" value="1"/>
</dbReference>
<dbReference type="SMART" id="SM00866">
    <property type="entry name" value="UTRA"/>
    <property type="match status" value="1"/>
</dbReference>
<dbReference type="SUPFAM" id="SSF46785">
    <property type="entry name" value="Winged helix' DNA-binding domain"/>
    <property type="match status" value="1"/>
</dbReference>
<evidence type="ECO:0000313" key="6">
    <source>
        <dbReference type="EMBL" id="MEM5499758.1"/>
    </source>
</evidence>
<keyword evidence="1" id="KW-0805">Transcription regulation</keyword>
<protein>
    <recommendedName>
        <fullName evidence="4">Histidine utilization repressor</fullName>
    </recommendedName>
</protein>
<dbReference type="InterPro" id="IPR010248">
    <property type="entry name" value="His_ut_repres"/>
</dbReference>
<dbReference type="Pfam" id="PF00392">
    <property type="entry name" value="GntR"/>
    <property type="match status" value="1"/>
</dbReference>
<dbReference type="InterPro" id="IPR050679">
    <property type="entry name" value="Bact_HTH_transcr_reg"/>
</dbReference>
<dbReference type="EMBL" id="JBBMQS010000017">
    <property type="protein sequence ID" value="MEM5499758.1"/>
    <property type="molecule type" value="Genomic_DNA"/>
</dbReference>
<dbReference type="NCBIfam" id="TIGR02018">
    <property type="entry name" value="his_ut_repres"/>
    <property type="match status" value="1"/>
</dbReference>
<accession>A0ABU9T1Y6</accession>
<reference evidence="6 7" key="1">
    <citation type="submission" date="2024-03" db="EMBL/GenBank/DDBJ databases">
        <title>Community enrichment and isolation of bacterial strains for fucoidan degradation.</title>
        <authorList>
            <person name="Sichert A."/>
        </authorList>
    </citation>
    <scope>NUCLEOTIDE SEQUENCE [LARGE SCALE GENOMIC DNA]</scope>
    <source>
        <strain evidence="6 7">AS12</strain>
    </source>
</reference>
<dbReference type="InterPro" id="IPR028978">
    <property type="entry name" value="Chorismate_lyase_/UTRA_dom_sf"/>
</dbReference>
<evidence type="ECO:0000313" key="7">
    <source>
        <dbReference type="Proteomes" id="UP001461163"/>
    </source>
</evidence>
<sequence>MQPRYVLIKSAIIDKIESGQMKPGDKVGSENQLAETFQVSRMTARRALTELVDEGVLARSQGVGTFVSDHRPMSALLEIRSIDDEIMRRGHVYSNEVLSQNCIKANNQQAAWFDVMVGTELFHTRVVHLENGQPVQLEDRLVNPKWAPQYLEQDFSQTTANHYLNSVAPLTQADHAIEAILPTNSVAQVLAIDSNQPCLQVSRRTFSAKGIVSYALLFHPGNRYRIGGHLDFSRSTRGENETSR</sequence>
<name>A0ABU9T1Y6_9ALTE</name>